<dbReference type="EMBL" id="AOSK01000051">
    <property type="protein sequence ID" value="EYD76315.1"/>
    <property type="molecule type" value="Genomic_DNA"/>
</dbReference>
<comment type="caution">
    <text evidence="1">The sequence shown here is derived from an EMBL/GenBank/DDBJ whole genome shotgun (WGS) entry which is preliminary data.</text>
</comment>
<dbReference type="Gene3D" id="2.150.10.10">
    <property type="entry name" value="Serralysin-like metalloprotease, C-terminal"/>
    <property type="match status" value="1"/>
</dbReference>
<organism evidence="1 2">
    <name type="scientific">Rubellimicrobium mesophilum DSM 19309</name>
    <dbReference type="NCBI Taxonomy" id="442562"/>
    <lineage>
        <taxon>Bacteria</taxon>
        <taxon>Pseudomonadati</taxon>
        <taxon>Pseudomonadota</taxon>
        <taxon>Alphaproteobacteria</taxon>
        <taxon>Rhodobacterales</taxon>
        <taxon>Roseobacteraceae</taxon>
        <taxon>Rubellimicrobium</taxon>
    </lineage>
</organism>
<dbReference type="Proteomes" id="UP000019666">
    <property type="component" value="Unassembled WGS sequence"/>
</dbReference>
<name>A0A017HPR7_9RHOB</name>
<dbReference type="STRING" id="442562.Rumeso_02105"/>
<protein>
    <submittedName>
        <fullName evidence="1">Uncharacterized protein</fullName>
    </submittedName>
</protein>
<accession>A0A017HPR7</accession>
<evidence type="ECO:0000313" key="1">
    <source>
        <dbReference type="EMBL" id="EYD76315.1"/>
    </source>
</evidence>
<dbReference type="InterPro" id="IPR011049">
    <property type="entry name" value="Serralysin-like_metalloprot_C"/>
</dbReference>
<reference evidence="1 2" key="1">
    <citation type="submission" date="2013-02" db="EMBL/GenBank/DDBJ databases">
        <authorList>
            <person name="Fiebig A."/>
            <person name="Goeker M."/>
            <person name="Klenk H.-P.P."/>
        </authorList>
    </citation>
    <scope>NUCLEOTIDE SEQUENCE [LARGE SCALE GENOMIC DNA]</scope>
    <source>
        <strain evidence="1 2">DSM 19309</strain>
    </source>
</reference>
<sequence length="82" mass="8869">MIADFEPGQDRIVLRAIDAVADEPGHQGFTLDQDGSFSAGEIRLREVKAGLLVELNVDDDARPEMTILVRGGGTLTVDDFVL</sequence>
<dbReference type="AlphaFoldDB" id="A0A017HPR7"/>
<gene>
    <name evidence="1" type="ORF">Rumeso_02105</name>
</gene>
<keyword evidence="2" id="KW-1185">Reference proteome</keyword>
<evidence type="ECO:0000313" key="2">
    <source>
        <dbReference type="Proteomes" id="UP000019666"/>
    </source>
</evidence>
<proteinExistence type="predicted"/>
<dbReference type="HOGENOM" id="CLU_2556187_0_0_5"/>